<organism evidence="1 2">
    <name type="scientific">Nemania bipapillata</name>
    <dbReference type="NCBI Taxonomy" id="110536"/>
    <lineage>
        <taxon>Eukaryota</taxon>
        <taxon>Fungi</taxon>
        <taxon>Dikarya</taxon>
        <taxon>Ascomycota</taxon>
        <taxon>Pezizomycotina</taxon>
        <taxon>Sordariomycetes</taxon>
        <taxon>Xylariomycetidae</taxon>
        <taxon>Xylariales</taxon>
        <taxon>Xylariaceae</taxon>
        <taxon>Nemania</taxon>
    </lineage>
</organism>
<name>A0ACC2IXL0_9PEZI</name>
<proteinExistence type="predicted"/>
<dbReference type="EMBL" id="JAPESX010000744">
    <property type="protein sequence ID" value="KAJ8119897.1"/>
    <property type="molecule type" value="Genomic_DNA"/>
</dbReference>
<keyword evidence="2" id="KW-1185">Reference proteome</keyword>
<sequence>MAPTNERSNGRSRPHQHGPAKRKAVPRWNLGDIAFLKPEIMFSEAENRELLQTGRVHSNATCHPVIILDRSDDGQHYIVTTVSAYSSSEANNFLPPWAQRAHSQKDVNSFRAFEGSAKPNNNFQHLRLADNQKWPKVETSWVYIRRLYLVPLSTLVNYNKSPSQLRRDLDVPETQGGDSAGGNSGPSEEEQSKGVNKVARDPRTDPAKVTSWRSGNTEPTDAAANIANRVRKMISRAHDMSAVATIKGTGSYRERNYLYRLFNSSFSGWGTERKATDSGLSIEVSSSMQRRITQCGTIGIVFL</sequence>
<dbReference type="Proteomes" id="UP001153334">
    <property type="component" value="Unassembled WGS sequence"/>
</dbReference>
<comment type="caution">
    <text evidence="1">The sequence shown here is derived from an EMBL/GenBank/DDBJ whole genome shotgun (WGS) entry which is preliminary data.</text>
</comment>
<evidence type="ECO:0000313" key="1">
    <source>
        <dbReference type="EMBL" id="KAJ8119897.1"/>
    </source>
</evidence>
<accession>A0ACC2IXL0</accession>
<gene>
    <name evidence="1" type="ORF">ONZ43_g3255</name>
</gene>
<reference evidence="1" key="1">
    <citation type="submission" date="2022-11" db="EMBL/GenBank/DDBJ databases">
        <title>Genome Sequence of Nemania bipapillata.</title>
        <authorList>
            <person name="Buettner E."/>
        </authorList>
    </citation>
    <scope>NUCLEOTIDE SEQUENCE</scope>
    <source>
        <strain evidence="1">CP14</strain>
    </source>
</reference>
<protein>
    <submittedName>
        <fullName evidence="1">Uncharacterized protein</fullName>
    </submittedName>
</protein>
<evidence type="ECO:0000313" key="2">
    <source>
        <dbReference type="Proteomes" id="UP001153334"/>
    </source>
</evidence>